<proteinExistence type="predicted"/>
<evidence type="ECO:0000256" key="1">
    <source>
        <dbReference type="SAM" id="Phobius"/>
    </source>
</evidence>
<organism evidence="2 3">
    <name type="scientific">Mycolicibacterium celeriflavum</name>
    <name type="common">Mycobacterium celeriflavum</name>
    <dbReference type="NCBI Taxonomy" id="1249101"/>
    <lineage>
        <taxon>Bacteria</taxon>
        <taxon>Bacillati</taxon>
        <taxon>Actinomycetota</taxon>
        <taxon>Actinomycetes</taxon>
        <taxon>Mycobacteriales</taxon>
        <taxon>Mycobacteriaceae</taxon>
        <taxon>Mycolicibacterium</taxon>
    </lineage>
</organism>
<dbReference type="Proteomes" id="UP000466431">
    <property type="component" value="Chromosome"/>
</dbReference>
<sequence>MIGNVIGLLAVLAKTAFDLWINPRLYDRDIKSMERLDAAKEKRDRLDKSTLWTFIAVGISYFFSISALVRFD</sequence>
<accession>A0A7I7RFU2</accession>
<dbReference type="KEGG" id="mcee:MCEL_17170"/>
<dbReference type="AlphaFoldDB" id="A0A7I7RFU2"/>
<keyword evidence="3" id="KW-1185">Reference proteome</keyword>
<evidence type="ECO:0000313" key="3">
    <source>
        <dbReference type="Proteomes" id="UP000466431"/>
    </source>
</evidence>
<protein>
    <submittedName>
        <fullName evidence="2">Uncharacterized protein</fullName>
    </submittedName>
</protein>
<keyword evidence="1" id="KW-0472">Membrane</keyword>
<reference evidence="2 3" key="1">
    <citation type="journal article" date="2019" name="Emerg. Microbes Infect.">
        <title>Comprehensive subspecies identification of 175 nontuberculous mycobacteria species based on 7547 genomic profiles.</title>
        <authorList>
            <person name="Matsumoto Y."/>
            <person name="Kinjo T."/>
            <person name="Motooka D."/>
            <person name="Nabeya D."/>
            <person name="Jung N."/>
            <person name="Uechi K."/>
            <person name="Horii T."/>
            <person name="Iida T."/>
            <person name="Fujita J."/>
            <person name="Nakamura S."/>
        </authorList>
    </citation>
    <scope>NUCLEOTIDE SEQUENCE [LARGE SCALE GENOMIC DNA]</scope>
    <source>
        <strain evidence="2 3">JCM 18439</strain>
    </source>
</reference>
<keyword evidence="1" id="KW-1133">Transmembrane helix</keyword>
<name>A0A7I7RFU2_MYCCF</name>
<gene>
    <name evidence="2" type="ORF">MCEL_17170</name>
</gene>
<feature type="transmembrane region" description="Helical" evidence="1">
    <location>
        <begin position="50"/>
        <end position="69"/>
    </location>
</feature>
<evidence type="ECO:0000313" key="2">
    <source>
        <dbReference type="EMBL" id="BBY43422.1"/>
    </source>
</evidence>
<dbReference type="EMBL" id="AP022591">
    <property type="protein sequence ID" value="BBY43422.1"/>
    <property type="molecule type" value="Genomic_DNA"/>
</dbReference>
<keyword evidence="1" id="KW-0812">Transmembrane</keyword>